<gene>
    <name evidence="1" type="ORF">Vretifemale_1555</name>
</gene>
<dbReference type="AlphaFoldDB" id="A0A8J4BY00"/>
<accession>A0A8J4BY00</accession>
<proteinExistence type="predicted"/>
<evidence type="ECO:0000313" key="1">
    <source>
        <dbReference type="EMBL" id="GIL70876.1"/>
    </source>
</evidence>
<sequence>MPSLASRVAWDAPTRSPVFTTTTSDTISIVPLLIFVAIPRAWKKDVCEGSMPVPPALMVTSSLAVAPTRAGAPTLYLAISSLTWLRSPLVKTMPTLPSSRPFLPGFTRHSQR</sequence>
<dbReference type="EMBL" id="BNCP01000002">
    <property type="protein sequence ID" value="GIL70876.1"/>
    <property type="molecule type" value="Genomic_DNA"/>
</dbReference>
<name>A0A8J4BY00_9CHLO</name>
<reference evidence="1" key="1">
    <citation type="journal article" date="2021" name="Proc. Natl. Acad. Sci. U.S.A.">
        <title>Three genomes in the algal genus Volvox reveal the fate of a haploid sex-determining region after a transition to homothallism.</title>
        <authorList>
            <person name="Yamamoto K."/>
            <person name="Hamaji T."/>
            <person name="Kawai-Toyooka H."/>
            <person name="Matsuzaki R."/>
            <person name="Takahashi F."/>
            <person name="Nishimura Y."/>
            <person name="Kawachi M."/>
            <person name="Noguchi H."/>
            <person name="Minakuchi Y."/>
            <person name="Umen J.G."/>
            <person name="Toyoda A."/>
            <person name="Nozaki H."/>
        </authorList>
    </citation>
    <scope>NUCLEOTIDE SEQUENCE</scope>
    <source>
        <strain evidence="1">NIES-3786</strain>
    </source>
</reference>
<dbReference type="OrthoDB" id="4020412at2759"/>
<dbReference type="Proteomes" id="UP000747110">
    <property type="component" value="Unassembled WGS sequence"/>
</dbReference>
<organism evidence="1 2">
    <name type="scientific">Volvox reticuliferus</name>
    <dbReference type="NCBI Taxonomy" id="1737510"/>
    <lineage>
        <taxon>Eukaryota</taxon>
        <taxon>Viridiplantae</taxon>
        <taxon>Chlorophyta</taxon>
        <taxon>core chlorophytes</taxon>
        <taxon>Chlorophyceae</taxon>
        <taxon>CS clade</taxon>
        <taxon>Chlamydomonadales</taxon>
        <taxon>Volvocaceae</taxon>
        <taxon>Volvox</taxon>
    </lineage>
</organism>
<evidence type="ECO:0000313" key="2">
    <source>
        <dbReference type="Proteomes" id="UP000747110"/>
    </source>
</evidence>
<comment type="caution">
    <text evidence="1">The sequence shown here is derived from an EMBL/GenBank/DDBJ whole genome shotgun (WGS) entry which is preliminary data.</text>
</comment>
<protein>
    <submittedName>
        <fullName evidence="1">Uncharacterized protein</fullName>
    </submittedName>
</protein>
<keyword evidence="2" id="KW-1185">Reference proteome</keyword>